<dbReference type="AlphaFoldDB" id="A0A183PEW1"/>
<dbReference type="GO" id="GO:0004674">
    <property type="term" value="F:protein serine/threonine kinase activity"/>
    <property type="evidence" value="ECO:0007669"/>
    <property type="project" value="UniProtKB-KW"/>
</dbReference>
<protein>
    <recommendedName>
        <fullName evidence="3">Phorbol-ester/DAG-type domain-containing protein</fullName>
    </recommendedName>
</protein>
<evidence type="ECO:0000259" key="3">
    <source>
        <dbReference type="PROSITE" id="PS50081"/>
    </source>
</evidence>
<organism evidence="4 5">
    <name type="scientific">Schistosoma mattheei</name>
    <dbReference type="NCBI Taxonomy" id="31246"/>
    <lineage>
        <taxon>Eukaryota</taxon>
        <taxon>Metazoa</taxon>
        <taxon>Spiralia</taxon>
        <taxon>Lophotrochozoa</taxon>
        <taxon>Platyhelminthes</taxon>
        <taxon>Trematoda</taxon>
        <taxon>Digenea</taxon>
        <taxon>Strigeidida</taxon>
        <taxon>Schistosomatoidea</taxon>
        <taxon>Schistosomatidae</taxon>
        <taxon>Schistosoma</taxon>
    </lineage>
</organism>
<dbReference type="InterPro" id="IPR020454">
    <property type="entry name" value="DAG/PE-bd"/>
</dbReference>
<accession>A0A183PEW1</accession>
<dbReference type="EMBL" id="UZAL01032923">
    <property type="protein sequence ID" value="VDP62152.1"/>
    <property type="molecule type" value="Genomic_DNA"/>
</dbReference>
<dbReference type="SUPFAM" id="SSF57889">
    <property type="entry name" value="Cysteine-rich domain"/>
    <property type="match status" value="1"/>
</dbReference>
<evidence type="ECO:0000313" key="5">
    <source>
        <dbReference type="Proteomes" id="UP000269396"/>
    </source>
</evidence>
<dbReference type="PRINTS" id="PR00008">
    <property type="entry name" value="DAGPEDOMAIN"/>
</dbReference>
<dbReference type="GO" id="GO:0005829">
    <property type="term" value="C:cytosol"/>
    <property type="evidence" value="ECO:0007669"/>
    <property type="project" value="TreeGrafter"/>
</dbReference>
<dbReference type="InterPro" id="IPR002219">
    <property type="entry name" value="PKC_DAG/PE"/>
</dbReference>
<dbReference type="GO" id="GO:0008270">
    <property type="term" value="F:zinc ion binding"/>
    <property type="evidence" value="ECO:0007669"/>
    <property type="project" value="UniProtKB-KW"/>
</dbReference>
<dbReference type="PANTHER" id="PTHR22968:SF24">
    <property type="entry name" value="SERINE_THREONINE-PROTEIN KINASE"/>
    <property type="match status" value="1"/>
</dbReference>
<dbReference type="STRING" id="31246.A0A183PEW1"/>
<evidence type="ECO:0000256" key="1">
    <source>
        <dbReference type="ARBA" id="ARBA00022723"/>
    </source>
</evidence>
<keyword evidence="5" id="KW-1185">Reference proteome</keyword>
<gene>
    <name evidence="4" type="ORF">SMTD_LOCUS12897</name>
</gene>
<evidence type="ECO:0000256" key="2">
    <source>
        <dbReference type="ARBA" id="ARBA00022833"/>
    </source>
</evidence>
<keyword evidence="1" id="KW-0479">Metal-binding</keyword>
<reference evidence="4 5" key="1">
    <citation type="submission" date="2018-11" db="EMBL/GenBank/DDBJ databases">
        <authorList>
            <consortium name="Pathogen Informatics"/>
        </authorList>
    </citation>
    <scope>NUCLEOTIDE SEQUENCE [LARGE SCALE GENOMIC DNA]</scope>
    <source>
        <strain>Denwood</strain>
        <strain evidence="5">Zambia</strain>
    </source>
</reference>
<dbReference type="GO" id="GO:0035556">
    <property type="term" value="P:intracellular signal transduction"/>
    <property type="evidence" value="ECO:0007669"/>
    <property type="project" value="TreeGrafter"/>
</dbReference>
<name>A0A183PEW1_9TREM</name>
<sequence>MSSLSASVAEANKLTSSGYSSVQDPVRFARRGALREKNVSYVKGHEFVARFLKQFTFCGHCKDFIWYFLEINIRQLYFRGLGIQGVQCKTCLFTVHKRCYQLVTFQCPGADTGPDTDVCLKQYEFI</sequence>
<dbReference type="FunFam" id="3.30.60.20:FF:000006">
    <property type="entry name" value="Protein kinase C"/>
    <property type="match status" value="1"/>
</dbReference>
<dbReference type="Pfam" id="PF00130">
    <property type="entry name" value="C1_1"/>
    <property type="match status" value="1"/>
</dbReference>
<dbReference type="InterPro" id="IPR046349">
    <property type="entry name" value="C1-like_sf"/>
</dbReference>
<proteinExistence type="predicted"/>
<dbReference type="PANTHER" id="PTHR22968">
    <property type="entry name" value="PROTEIN KINASE C, MU"/>
    <property type="match status" value="1"/>
</dbReference>
<keyword evidence="2" id="KW-0862">Zinc</keyword>
<dbReference type="GO" id="GO:0007200">
    <property type="term" value="P:phospholipase C-activating G protein-coupled receptor signaling pathway"/>
    <property type="evidence" value="ECO:0007669"/>
    <property type="project" value="TreeGrafter"/>
</dbReference>
<evidence type="ECO:0000313" key="4">
    <source>
        <dbReference type="EMBL" id="VDP62152.1"/>
    </source>
</evidence>
<dbReference type="GO" id="GO:0016020">
    <property type="term" value="C:membrane"/>
    <property type="evidence" value="ECO:0007669"/>
    <property type="project" value="UniProtKB-SubCell"/>
</dbReference>
<dbReference type="Gene3D" id="3.30.60.20">
    <property type="match status" value="1"/>
</dbReference>
<dbReference type="PROSITE" id="PS50081">
    <property type="entry name" value="ZF_DAG_PE_2"/>
    <property type="match status" value="1"/>
</dbReference>
<feature type="domain" description="Phorbol-ester/DAG-type" evidence="3">
    <location>
        <begin position="44"/>
        <end position="107"/>
    </location>
</feature>
<dbReference type="Proteomes" id="UP000269396">
    <property type="component" value="Unassembled WGS sequence"/>
</dbReference>
<dbReference type="SMART" id="SM00109">
    <property type="entry name" value="C1"/>
    <property type="match status" value="1"/>
</dbReference>